<sequence length="169" mass="18029">MRDTSRSSALAVKCRPPESCTNHPCVPNCRLKVLLQTRFISPNLVKSIRDMSKSSALAPNCSSPESCTNKTTMLGEIYKRQRALTLFFSSPLDKLPCSSCSSAPFILHNPMDSFTNTVPTKTEEVVFPPTNEDGGTGSSGSCVVCKEDTSLPPMNEDGGTGSSGSCTIA</sequence>
<organism evidence="1 2">
    <name type="scientific">Mycena belliarum</name>
    <dbReference type="NCBI Taxonomy" id="1033014"/>
    <lineage>
        <taxon>Eukaryota</taxon>
        <taxon>Fungi</taxon>
        <taxon>Dikarya</taxon>
        <taxon>Basidiomycota</taxon>
        <taxon>Agaricomycotina</taxon>
        <taxon>Agaricomycetes</taxon>
        <taxon>Agaricomycetidae</taxon>
        <taxon>Agaricales</taxon>
        <taxon>Marasmiineae</taxon>
        <taxon>Mycenaceae</taxon>
        <taxon>Mycena</taxon>
    </lineage>
</organism>
<name>A0AAD6UHQ0_9AGAR</name>
<reference evidence="1" key="1">
    <citation type="submission" date="2023-03" db="EMBL/GenBank/DDBJ databases">
        <title>Massive genome expansion in bonnet fungi (Mycena s.s.) driven by repeated elements and novel gene families across ecological guilds.</title>
        <authorList>
            <consortium name="Lawrence Berkeley National Laboratory"/>
            <person name="Harder C.B."/>
            <person name="Miyauchi S."/>
            <person name="Viragh M."/>
            <person name="Kuo A."/>
            <person name="Thoen E."/>
            <person name="Andreopoulos B."/>
            <person name="Lu D."/>
            <person name="Skrede I."/>
            <person name="Drula E."/>
            <person name="Henrissat B."/>
            <person name="Morin E."/>
            <person name="Kohler A."/>
            <person name="Barry K."/>
            <person name="LaButti K."/>
            <person name="Morin E."/>
            <person name="Salamov A."/>
            <person name="Lipzen A."/>
            <person name="Mereny Z."/>
            <person name="Hegedus B."/>
            <person name="Baldrian P."/>
            <person name="Stursova M."/>
            <person name="Weitz H."/>
            <person name="Taylor A."/>
            <person name="Grigoriev I.V."/>
            <person name="Nagy L.G."/>
            <person name="Martin F."/>
            <person name="Kauserud H."/>
        </authorList>
    </citation>
    <scope>NUCLEOTIDE SEQUENCE</scope>
    <source>
        <strain evidence="1">CBHHK173m</strain>
    </source>
</reference>
<keyword evidence="2" id="KW-1185">Reference proteome</keyword>
<dbReference type="EMBL" id="JARJCN010000003">
    <property type="protein sequence ID" value="KAJ7102608.1"/>
    <property type="molecule type" value="Genomic_DNA"/>
</dbReference>
<gene>
    <name evidence="1" type="ORF">B0H15DRAFT_815351</name>
</gene>
<proteinExistence type="predicted"/>
<comment type="caution">
    <text evidence="1">The sequence shown here is derived from an EMBL/GenBank/DDBJ whole genome shotgun (WGS) entry which is preliminary data.</text>
</comment>
<protein>
    <submittedName>
        <fullName evidence="1">Uncharacterized protein</fullName>
    </submittedName>
</protein>
<dbReference type="Proteomes" id="UP001222325">
    <property type="component" value="Unassembled WGS sequence"/>
</dbReference>
<dbReference type="AlphaFoldDB" id="A0AAD6UHQ0"/>
<evidence type="ECO:0000313" key="2">
    <source>
        <dbReference type="Proteomes" id="UP001222325"/>
    </source>
</evidence>
<evidence type="ECO:0000313" key="1">
    <source>
        <dbReference type="EMBL" id="KAJ7102608.1"/>
    </source>
</evidence>
<accession>A0AAD6UHQ0</accession>